<dbReference type="SUPFAM" id="SSF56112">
    <property type="entry name" value="Protein kinase-like (PK-like)"/>
    <property type="match status" value="1"/>
</dbReference>
<evidence type="ECO:0000259" key="1">
    <source>
        <dbReference type="SMART" id="SM00587"/>
    </source>
</evidence>
<dbReference type="STRING" id="7102.A0A2A4K7M3"/>
<evidence type="ECO:0000313" key="2">
    <source>
        <dbReference type="EMBL" id="PCG80016.1"/>
    </source>
</evidence>
<dbReference type="InterPro" id="IPR015897">
    <property type="entry name" value="CHK_kinase-like"/>
</dbReference>
<dbReference type="InterPro" id="IPR011009">
    <property type="entry name" value="Kinase-like_dom_sf"/>
</dbReference>
<dbReference type="InterPro" id="IPR004119">
    <property type="entry name" value="EcKL"/>
</dbReference>
<accession>A0A2A4K7M3</accession>
<comment type="caution">
    <text evidence="2">The sequence shown here is derived from an EMBL/GenBank/DDBJ whole genome shotgun (WGS) entry which is preliminary data.</text>
</comment>
<proteinExistence type="predicted"/>
<dbReference type="AlphaFoldDB" id="A0A2A4K7M3"/>
<name>A0A2A4K7M3_HELVI</name>
<protein>
    <recommendedName>
        <fullName evidence="1">CHK kinase-like domain-containing protein</fullName>
    </recommendedName>
</protein>
<dbReference type="Pfam" id="PF02958">
    <property type="entry name" value="EcKL"/>
    <property type="match status" value="1"/>
</dbReference>
<gene>
    <name evidence="2" type="ORF">B5V51_12254</name>
</gene>
<feature type="domain" description="CHK kinase-like" evidence="1">
    <location>
        <begin position="53"/>
        <end position="239"/>
    </location>
</feature>
<dbReference type="Gene3D" id="3.90.1200.10">
    <property type="match status" value="1"/>
</dbReference>
<dbReference type="PANTHER" id="PTHR11012">
    <property type="entry name" value="PROTEIN KINASE-LIKE DOMAIN-CONTAINING"/>
    <property type="match status" value="1"/>
</dbReference>
<organism evidence="2">
    <name type="scientific">Heliothis virescens</name>
    <name type="common">Tobacco budworm moth</name>
    <dbReference type="NCBI Taxonomy" id="7102"/>
    <lineage>
        <taxon>Eukaryota</taxon>
        <taxon>Metazoa</taxon>
        <taxon>Ecdysozoa</taxon>
        <taxon>Arthropoda</taxon>
        <taxon>Hexapoda</taxon>
        <taxon>Insecta</taxon>
        <taxon>Pterygota</taxon>
        <taxon>Neoptera</taxon>
        <taxon>Endopterygota</taxon>
        <taxon>Lepidoptera</taxon>
        <taxon>Glossata</taxon>
        <taxon>Ditrysia</taxon>
        <taxon>Noctuoidea</taxon>
        <taxon>Noctuidae</taxon>
        <taxon>Heliothinae</taxon>
        <taxon>Heliothis</taxon>
    </lineage>
</organism>
<dbReference type="PANTHER" id="PTHR11012:SF54">
    <property type="entry name" value="CHK KINASE-LIKE DOMAIN-CONTAINING PROTEIN"/>
    <property type="match status" value="1"/>
</dbReference>
<reference evidence="2" key="1">
    <citation type="submission" date="2017-09" db="EMBL/GenBank/DDBJ databases">
        <title>Contemporary evolution of a Lepidopteran species, Heliothis virescens, in response to modern agricultural practices.</title>
        <authorList>
            <person name="Fritz M.L."/>
            <person name="Deyonke A.M."/>
            <person name="Papanicolaou A."/>
            <person name="Micinski S."/>
            <person name="Westbrook J."/>
            <person name="Gould F."/>
        </authorList>
    </citation>
    <scope>NUCLEOTIDE SEQUENCE [LARGE SCALE GENOMIC DNA]</scope>
    <source>
        <strain evidence="2">HvINT-</strain>
        <tissue evidence="2">Whole body</tissue>
    </source>
</reference>
<dbReference type="EMBL" id="NWSH01000065">
    <property type="protein sequence ID" value="PCG80016.1"/>
    <property type="molecule type" value="Genomic_DNA"/>
</dbReference>
<dbReference type="SMART" id="SM00587">
    <property type="entry name" value="CHK"/>
    <property type="match status" value="1"/>
</dbReference>
<sequence>MKIYSVSNVFEREAYVYTDVFKIFDELQDKAKIPYDERFLMPKSYEGCNPKSIILEHLGKRGFKVYDRMETITLDYAKLCITQLGKFHALSFVLQAERPEYFIEKIATMKQPFKFEEDWHGFVKNMYNYSISCLEADVRNRVGEKILEKVGDYPKYMNDVSGVSTLCHGDFKHNNVMAKEIDQKVKEVITIDFQIAHYGCPILDFLYFIFNGTDKDFRKKYLAYLKDLYYDSMKKFLDFFGIDVEKVFKRVEFERVFKEKLDFGLMINVFYVPFLFAADEDSPDVANESLSTLSFKVDDRFKVRFRGIVDDFIEWGYL</sequence>